<name>A0A1R1F069_9BACL</name>
<dbReference type="Pfam" id="PF05368">
    <property type="entry name" value="NmrA"/>
    <property type="match status" value="1"/>
</dbReference>
<sequence>MTILVAGATGTVGRHVVDQLLQRGQKVRALTRNPQQANLPHGVEVVAGDLSDPSTLVSALVGISGMHLITTGAEYAPLQTGPEIVELAEKAGVRRVTVLWNGEKGPFEKAVESSSLEWTQLQAFEFMANARKWANSIRSEGVVRDLFGGSRIAPVHEADIGRVAAVALTGEGHAGQIYTLTGPESLSVQDKVRIISEVIGREIQFIESSEEEEREQMRKMGVQEDAIDYVIRWHLNPPKSAYTVMSTVEEVTGHKPYTFEEWVKENAEFFTNSDNA</sequence>
<dbReference type="SUPFAM" id="SSF51735">
    <property type="entry name" value="NAD(P)-binding Rossmann-fold domains"/>
    <property type="match status" value="1"/>
</dbReference>
<feature type="domain" description="NmrA-like" evidence="1">
    <location>
        <begin position="2"/>
        <end position="96"/>
    </location>
</feature>
<evidence type="ECO:0000313" key="2">
    <source>
        <dbReference type="EMBL" id="OMF57448.1"/>
    </source>
</evidence>
<dbReference type="PANTHER" id="PTHR43162">
    <property type="match status" value="1"/>
</dbReference>
<proteinExistence type="predicted"/>
<dbReference type="InterPro" id="IPR036291">
    <property type="entry name" value="NAD(P)-bd_dom_sf"/>
</dbReference>
<evidence type="ECO:0000313" key="3">
    <source>
        <dbReference type="Proteomes" id="UP000187172"/>
    </source>
</evidence>
<dbReference type="STRING" id="297318.BK138_02230"/>
<dbReference type="RefSeq" id="WP_076165264.1">
    <property type="nucleotide sequence ID" value="NZ_MRTP01000001.1"/>
</dbReference>
<dbReference type="PANTHER" id="PTHR43162:SF1">
    <property type="entry name" value="PRESTALK A DIFFERENTIATION PROTEIN A"/>
    <property type="match status" value="1"/>
</dbReference>
<gene>
    <name evidence="2" type="ORF">BK138_02230</name>
</gene>
<keyword evidence="3" id="KW-1185">Reference proteome</keyword>
<dbReference type="InterPro" id="IPR051604">
    <property type="entry name" value="Ergot_Alk_Oxidoreductase"/>
</dbReference>
<dbReference type="InterPro" id="IPR008030">
    <property type="entry name" value="NmrA-like"/>
</dbReference>
<dbReference type="AlphaFoldDB" id="A0A1R1F069"/>
<protein>
    <submittedName>
        <fullName evidence="2">Hydroxylase</fullName>
    </submittedName>
</protein>
<comment type="caution">
    <text evidence="2">The sequence shown here is derived from an EMBL/GenBank/DDBJ whole genome shotgun (WGS) entry which is preliminary data.</text>
</comment>
<dbReference type="Proteomes" id="UP000187172">
    <property type="component" value="Unassembled WGS sequence"/>
</dbReference>
<accession>A0A1R1F069</accession>
<dbReference type="Gene3D" id="3.40.50.720">
    <property type="entry name" value="NAD(P)-binding Rossmann-like Domain"/>
    <property type="match status" value="1"/>
</dbReference>
<dbReference type="EMBL" id="MRTP01000001">
    <property type="protein sequence ID" value="OMF57448.1"/>
    <property type="molecule type" value="Genomic_DNA"/>
</dbReference>
<organism evidence="2 3">
    <name type="scientific">Paenibacillus rhizosphaerae</name>
    <dbReference type="NCBI Taxonomy" id="297318"/>
    <lineage>
        <taxon>Bacteria</taxon>
        <taxon>Bacillati</taxon>
        <taxon>Bacillota</taxon>
        <taxon>Bacilli</taxon>
        <taxon>Bacillales</taxon>
        <taxon>Paenibacillaceae</taxon>
        <taxon>Paenibacillus</taxon>
    </lineage>
</organism>
<evidence type="ECO:0000259" key="1">
    <source>
        <dbReference type="Pfam" id="PF05368"/>
    </source>
</evidence>
<reference evidence="2 3" key="1">
    <citation type="submission" date="2016-11" db="EMBL/GenBank/DDBJ databases">
        <title>Paenibacillus species isolates.</title>
        <authorList>
            <person name="Beno S.M."/>
        </authorList>
    </citation>
    <scope>NUCLEOTIDE SEQUENCE [LARGE SCALE GENOMIC DNA]</scope>
    <source>
        <strain evidence="2 3">FSL R5-0378</strain>
    </source>
</reference>
<dbReference type="Gene3D" id="3.90.25.10">
    <property type="entry name" value="UDP-galactose 4-epimerase, domain 1"/>
    <property type="match status" value="1"/>
</dbReference>